<organism evidence="3 4">
    <name type="scientific">Portunus trituberculatus</name>
    <name type="common">Swimming crab</name>
    <name type="synonym">Neptunus trituberculatus</name>
    <dbReference type="NCBI Taxonomy" id="210409"/>
    <lineage>
        <taxon>Eukaryota</taxon>
        <taxon>Metazoa</taxon>
        <taxon>Ecdysozoa</taxon>
        <taxon>Arthropoda</taxon>
        <taxon>Crustacea</taxon>
        <taxon>Multicrustacea</taxon>
        <taxon>Malacostraca</taxon>
        <taxon>Eumalacostraca</taxon>
        <taxon>Eucarida</taxon>
        <taxon>Decapoda</taxon>
        <taxon>Pleocyemata</taxon>
        <taxon>Brachyura</taxon>
        <taxon>Eubrachyura</taxon>
        <taxon>Portunoidea</taxon>
        <taxon>Portunidae</taxon>
        <taxon>Portuninae</taxon>
        <taxon>Portunus</taxon>
    </lineage>
</organism>
<evidence type="ECO:0000256" key="1">
    <source>
        <dbReference type="SAM" id="MobiDB-lite"/>
    </source>
</evidence>
<feature type="compositionally biased region" description="Low complexity" evidence="1">
    <location>
        <begin position="85"/>
        <end position="104"/>
    </location>
</feature>
<feature type="transmembrane region" description="Helical" evidence="2">
    <location>
        <begin position="38"/>
        <end position="59"/>
    </location>
</feature>
<accession>A0A5B7I880</accession>
<dbReference type="EMBL" id="VSRR010054827">
    <property type="protein sequence ID" value="MPC80720.1"/>
    <property type="molecule type" value="Genomic_DNA"/>
</dbReference>
<keyword evidence="2" id="KW-0472">Membrane</keyword>
<keyword evidence="2" id="KW-1133">Transmembrane helix</keyword>
<dbReference type="AlphaFoldDB" id="A0A5B7I880"/>
<reference evidence="3 4" key="1">
    <citation type="submission" date="2019-05" db="EMBL/GenBank/DDBJ databases">
        <title>Another draft genome of Portunus trituberculatus and its Hox gene families provides insights of decapod evolution.</title>
        <authorList>
            <person name="Jeong J.-H."/>
            <person name="Song I."/>
            <person name="Kim S."/>
            <person name="Choi T."/>
            <person name="Kim D."/>
            <person name="Ryu S."/>
            <person name="Kim W."/>
        </authorList>
    </citation>
    <scope>NUCLEOTIDE SEQUENCE [LARGE SCALE GENOMIC DNA]</scope>
    <source>
        <tissue evidence="3">Muscle</tissue>
    </source>
</reference>
<keyword evidence="2" id="KW-0812">Transmembrane</keyword>
<evidence type="ECO:0000313" key="3">
    <source>
        <dbReference type="EMBL" id="MPC80720.1"/>
    </source>
</evidence>
<gene>
    <name evidence="3" type="ORF">E2C01_075308</name>
</gene>
<feature type="region of interest" description="Disordered" evidence="1">
    <location>
        <begin position="85"/>
        <end position="124"/>
    </location>
</feature>
<evidence type="ECO:0000256" key="2">
    <source>
        <dbReference type="SAM" id="Phobius"/>
    </source>
</evidence>
<keyword evidence="4" id="KW-1185">Reference proteome</keyword>
<name>A0A5B7I880_PORTR</name>
<evidence type="ECO:0000313" key="4">
    <source>
        <dbReference type="Proteomes" id="UP000324222"/>
    </source>
</evidence>
<proteinExistence type="predicted"/>
<protein>
    <submittedName>
        <fullName evidence="3">Uncharacterized protein</fullName>
    </submittedName>
</protein>
<dbReference type="Proteomes" id="UP000324222">
    <property type="component" value="Unassembled WGS sequence"/>
</dbReference>
<sequence length="261" mass="28065">MGTTHILSTTSTTTTTTTITTIIIFTTTTTTILQSFRLILSDLLVGVWFQWAFLSNILLYKNKGSYFDYPLYSHSTLHRALKNTPATTTHTHSPLHTSLQHTTTALSSPTPHSPAVSHTTTTTTTTTAAATGIAGTVEPCTFSGARWREPGGVGTRGYGAGFGAVEGLWRAGPFCSSPLSLTSPLPLLPPSPATPLLPGGQMGQFTTYERGWDLSVTMAEGLSGKAMRSPASRRLNDATYRSPPHHFTSPLHHIHKASWKV</sequence>
<comment type="caution">
    <text evidence="3">The sequence shown here is derived from an EMBL/GenBank/DDBJ whole genome shotgun (WGS) entry which is preliminary data.</text>
</comment>